<dbReference type="Proteomes" id="UP000257109">
    <property type="component" value="Unassembled WGS sequence"/>
</dbReference>
<gene>
    <name evidence="1" type="ORF">CR513_50475</name>
</gene>
<reference evidence="1" key="1">
    <citation type="submission" date="2018-05" db="EMBL/GenBank/DDBJ databases">
        <title>Draft genome of Mucuna pruriens seed.</title>
        <authorList>
            <person name="Nnadi N.E."/>
            <person name="Vos R."/>
            <person name="Hasami M.H."/>
            <person name="Devisetty U.K."/>
            <person name="Aguiy J.C."/>
        </authorList>
    </citation>
    <scope>NUCLEOTIDE SEQUENCE [LARGE SCALE GENOMIC DNA]</scope>
    <source>
        <strain evidence="1">JCA_2017</strain>
    </source>
</reference>
<feature type="non-terminal residue" evidence="1">
    <location>
        <position position="1"/>
    </location>
</feature>
<dbReference type="AlphaFoldDB" id="A0A371EW91"/>
<organism evidence="1 2">
    <name type="scientific">Mucuna pruriens</name>
    <name type="common">Velvet bean</name>
    <name type="synonym">Dolichos pruriens</name>
    <dbReference type="NCBI Taxonomy" id="157652"/>
    <lineage>
        <taxon>Eukaryota</taxon>
        <taxon>Viridiplantae</taxon>
        <taxon>Streptophyta</taxon>
        <taxon>Embryophyta</taxon>
        <taxon>Tracheophyta</taxon>
        <taxon>Spermatophyta</taxon>
        <taxon>Magnoliopsida</taxon>
        <taxon>eudicotyledons</taxon>
        <taxon>Gunneridae</taxon>
        <taxon>Pentapetalae</taxon>
        <taxon>rosids</taxon>
        <taxon>fabids</taxon>
        <taxon>Fabales</taxon>
        <taxon>Fabaceae</taxon>
        <taxon>Papilionoideae</taxon>
        <taxon>50 kb inversion clade</taxon>
        <taxon>NPAAA clade</taxon>
        <taxon>indigoferoid/millettioid clade</taxon>
        <taxon>Phaseoleae</taxon>
        <taxon>Mucuna</taxon>
    </lineage>
</organism>
<comment type="caution">
    <text evidence="1">The sequence shown here is derived from an EMBL/GenBank/DDBJ whole genome shotgun (WGS) entry which is preliminary data.</text>
</comment>
<proteinExistence type="predicted"/>
<sequence length="114" mass="13084">MLGKECLGERVVQGWVTSWEVLMLHLLFHRSSCAIIMRLMYRIPSTHCRCDQTNTNALDPIRTLRLSVLGKDKVVLGWVTSWEIMVGMHIVINRATLDRCDHMITNAPNPIRTP</sequence>
<keyword evidence="2" id="KW-1185">Reference proteome</keyword>
<protein>
    <submittedName>
        <fullName evidence="1">Uncharacterized protein</fullName>
    </submittedName>
</protein>
<accession>A0A371EW91</accession>
<dbReference type="EMBL" id="QJKJ01011752">
    <property type="protein sequence ID" value="RDX70302.1"/>
    <property type="molecule type" value="Genomic_DNA"/>
</dbReference>
<evidence type="ECO:0000313" key="1">
    <source>
        <dbReference type="EMBL" id="RDX70302.1"/>
    </source>
</evidence>
<name>A0A371EW91_MUCPR</name>
<evidence type="ECO:0000313" key="2">
    <source>
        <dbReference type="Proteomes" id="UP000257109"/>
    </source>
</evidence>